<feature type="domain" description="Glutamate/phenylalanine/leucine/valine/L-tryptophan dehydrogenase C-terminal" evidence="2">
    <location>
        <begin position="139"/>
        <end position="370"/>
    </location>
</feature>
<evidence type="ECO:0000313" key="4">
    <source>
        <dbReference type="EMBL" id="CAB4822688.1"/>
    </source>
</evidence>
<dbReference type="GO" id="GO:0004352">
    <property type="term" value="F:glutamate dehydrogenase (NAD+) activity"/>
    <property type="evidence" value="ECO:0007669"/>
    <property type="project" value="TreeGrafter"/>
</dbReference>
<evidence type="ECO:0000256" key="1">
    <source>
        <dbReference type="ARBA" id="ARBA00023002"/>
    </source>
</evidence>
<evidence type="ECO:0000259" key="2">
    <source>
        <dbReference type="SMART" id="SM00839"/>
    </source>
</evidence>
<dbReference type="Gene3D" id="3.40.50.720">
    <property type="entry name" value="NAD(P)-binding Rossmann-like Domain"/>
    <property type="match status" value="1"/>
</dbReference>
<dbReference type="AlphaFoldDB" id="A0A6J6P8F7"/>
<name>A0A6J6P8F7_9ZZZZ</name>
<dbReference type="EMBL" id="CAFAAQ010000227">
    <property type="protein sequence ID" value="CAB4822688.1"/>
    <property type="molecule type" value="Genomic_DNA"/>
</dbReference>
<keyword evidence="1" id="KW-0560">Oxidoreductase</keyword>
<dbReference type="SMART" id="SM00839">
    <property type="entry name" value="ELFV_dehydrog"/>
    <property type="match status" value="1"/>
</dbReference>
<reference evidence="3" key="1">
    <citation type="submission" date="2020-05" db="EMBL/GenBank/DDBJ databases">
        <authorList>
            <person name="Chiriac C."/>
            <person name="Salcher M."/>
            <person name="Ghai R."/>
            <person name="Kavagutti S V."/>
        </authorList>
    </citation>
    <scope>NUCLEOTIDE SEQUENCE</scope>
</reference>
<sequence>MLPRLLWRSEPLAYAILSVIGQTADVPIQKIAAETPSPMTGFVVTDLPGSTRATGVVRLAKKILMDGAKTMARSQTYAWAILNEQVSGASAGVSVDPAESQAGMVAFVDAVLDRVSAGELSLEAAKGVSESDLSQLAQADTRSKIGQTARSNGTLNQELLAGGAFASAATAHGDLEGARVILEGTGANTAAFIAAAATHGAQIVGLGTFAGAVVNPEGFNLDELLGLLAESGSALPSSLGSEVPSTALFQTQTDLLFCGSKMGLIDHLLAETLDCKMVIPVAPAPVTAKGLAVATHRGIAVLPDFISTAGPLFADHPADSATPEQVVATATDTLSSALGQLSTHPEGLYLAACYAAEAFLLTWQESLPFGRPLA</sequence>
<dbReference type="SUPFAM" id="SSF51735">
    <property type="entry name" value="NAD(P)-binding Rossmann-fold domains"/>
    <property type="match status" value="1"/>
</dbReference>
<dbReference type="EMBL" id="CAEZXS010000044">
    <property type="protein sequence ID" value="CAB4693023.1"/>
    <property type="molecule type" value="Genomic_DNA"/>
</dbReference>
<evidence type="ECO:0000313" key="3">
    <source>
        <dbReference type="EMBL" id="CAB4693023.1"/>
    </source>
</evidence>
<protein>
    <submittedName>
        <fullName evidence="3">Unannotated protein</fullName>
    </submittedName>
</protein>
<dbReference type="InterPro" id="IPR006096">
    <property type="entry name" value="Glu/Leu/Phe/Val/Trp_DH_C"/>
</dbReference>
<gene>
    <name evidence="3" type="ORF">UFOPK2582_00529</name>
    <name evidence="4" type="ORF">UFOPK3046_01821</name>
</gene>
<dbReference type="PANTHER" id="PTHR11606">
    <property type="entry name" value="GLUTAMATE DEHYDROGENASE"/>
    <property type="match status" value="1"/>
</dbReference>
<organism evidence="3">
    <name type="scientific">freshwater metagenome</name>
    <dbReference type="NCBI Taxonomy" id="449393"/>
    <lineage>
        <taxon>unclassified sequences</taxon>
        <taxon>metagenomes</taxon>
        <taxon>ecological metagenomes</taxon>
    </lineage>
</organism>
<proteinExistence type="predicted"/>
<accession>A0A6J6P8F7</accession>
<dbReference type="InterPro" id="IPR036291">
    <property type="entry name" value="NAD(P)-bd_dom_sf"/>
</dbReference>
<dbReference type="GO" id="GO:0006538">
    <property type="term" value="P:L-glutamate catabolic process"/>
    <property type="evidence" value="ECO:0007669"/>
    <property type="project" value="TreeGrafter"/>
</dbReference>
<dbReference type="PANTHER" id="PTHR11606:SF13">
    <property type="entry name" value="GLUTAMATE DEHYDROGENASE 1, MITOCHONDRIAL"/>
    <property type="match status" value="1"/>
</dbReference>
<dbReference type="Pfam" id="PF00208">
    <property type="entry name" value="ELFV_dehydrog"/>
    <property type="match status" value="1"/>
</dbReference>